<reference evidence="1 2" key="1">
    <citation type="submission" date="2018-05" db="EMBL/GenBank/DDBJ databases">
        <title>Genomic Encyclopedia of Type Strains, Phase IV (KMG-IV): sequencing the most valuable type-strain genomes for metagenomic binning, comparative biology and taxonomic classification.</title>
        <authorList>
            <person name="Goeker M."/>
        </authorList>
    </citation>
    <scope>NUCLEOTIDE SEQUENCE [LARGE SCALE GENOMIC DNA]</scope>
    <source>
        <strain evidence="1 2">JC118</strain>
    </source>
</reference>
<organism evidence="1 2">
    <name type="scientific">Dielma fastidiosa</name>
    <dbReference type="NCBI Taxonomy" id="1034346"/>
    <lineage>
        <taxon>Bacteria</taxon>
        <taxon>Bacillati</taxon>
        <taxon>Bacillota</taxon>
        <taxon>Erysipelotrichia</taxon>
        <taxon>Erysipelotrichales</taxon>
        <taxon>Erysipelotrichaceae</taxon>
        <taxon>Dielma</taxon>
    </lineage>
</organism>
<dbReference type="InterPro" id="IPR023214">
    <property type="entry name" value="HAD_sf"/>
</dbReference>
<protein>
    <recommendedName>
        <fullName evidence="3">HAD family phosphatase</fullName>
    </recommendedName>
</protein>
<dbReference type="GO" id="GO:0016791">
    <property type="term" value="F:phosphatase activity"/>
    <property type="evidence" value="ECO:0007669"/>
    <property type="project" value="TreeGrafter"/>
</dbReference>
<dbReference type="SUPFAM" id="SSF56784">
    <property type="entry name" value="HAD-like"/>
    <property type="match status" value="1"/>
</dbReference>
<evidence type="ECO:0000313" key="2">
    <source>
        <dbReference type="Proteomes" id="UP000247612"/>
    </source>
</evidence>
<dbReference type="PROSITE" id="PS01229">
    <property type="entry name" value="COF_2"/>
    <property type="match status" value="1"/>
</dbReference>
<dbReference type="InterPro" id="IPR036412">
    <property type="entry name" value="HAD-like_sf"/>
</dbReference>
<dbReference type="AlphaFoldDB" id="A0A318KHH6"/>
<dbReference type="PANTHER" id="PTHR10000">
    <property type="entry name" value="PHOSPHOSERINE PHOSPHATASE"/>
    <property type="match status" value="1"/>
</dbReference>
<dbReference type="GO" id="GO:0005829">
    <property type="term" value="C:cytosol"/>
    <property type="evidence" value="ECO:0007669"/>
    <property type="project" value="TreeGrafter"/>
</dbReference>
<dbReference type="SFLD" id="SFLDG01140">
    <property type="entry name" value="C2.B:_Phosphomannomutase_and_P"/>
    <property type="match status" value="1"/>
</dbReference>
<dbReference type="Proteomes" id="UP000247612">
    <property type="component" value="Unassembled WGS sequence"/>
</dbReference>
<dbReference type="InterPro" id="IPR000150">
    <property type="entry name" value="Cof"/>
</dbReference>
<accession>A0A318KHH6</accession>
<dbReference type="PANTHER" id="PTHR10000:SF8">
    <property type="entry name" value="HAD SUPERFAMILY HYDROLASE-LIKE, TYPE 3"/>
    <property type="match status" value="1"/>
</dbReference>
<evidence type="ECO:0008006" key="3">
    <source>
        <dbReference type="Google" id="ProtNLM"/>
    </source>
</evidence>
<comment type="caution">
    <text evidence="1">The sequence shown here is derived from an EMBL/GenBank/DDBJ whole genome shotgun (WGS) entry which is preliminary data.</text>
</comment>
<dbReference type="InterPro" id="IPR006379">
    <property type="entry name" value="HAD-SF_hydro_IIB"/>
</dbReference>
<dbReference type="STRING" id="1034346.GCA_000313565_01382"/>
<dbReference type="Gene3D" id="3.30.1240.10">
    <property type="match status" value="1"/>
</dbReference>
<dbReference type="CDD" id="cd07516">
    <property type="entry name" value="HAD_Pase"/>
    <property type="match status" value="1"/>
</dbReference>
<evidence type="ECO:0000313" key="1">
    <source>
        <dbReference type="EMBL" id="PXX77554.1"/>
    </source>
</evidence>
<dbReference type="NCBIfam" id="TIGR01484">
    <property type="entry name" value="HAD-SF-IIB"/>
    <property type="match status" value="1"/>
</dbReference>
<dbReference type="RefSeq" id="WP_022937689.1">
    <property type="nucleotide sequence ID" value="NZ_CABKRQ010000003.1"/>
</dbReference>
<dbReference type="Gene3D" id="3.40.50.1000">
    <property type="entry name" value="HAD superfamily/HAD-like"/>
    <property type="match status" value="1"/>
</dbReference>
<dbReference type="OrthoDB" id="9781413at2"/>
<gene>
    <name evidence="1" type="ORF">DES51_110104</name>
</gene>
<keyword evidence="2" id="KW-1185">Reference proteome</keyword>
<dbReference type="NCBIfam" id="TIGR00099">
    <property type="entry name" value="Cof-subfamily"/>
    <property type="match status" value="1"/>
</dbReference>
<name>A0A318KHH6_9FIRM</name>
<dbReference type="Pfam" id="PF08282">
    <property type="entry name" value="Hydrolase_3"/>
    <property type="match status" value="1"/>
</dbReference>
<dbReference type="EMBL" id="QJKH01000010">
    <property type="protein sequence ID" value="PXX77554.1"/>
    <property type="molecule type" value="Genomic_DNA"/>
</dbReference>
<sequence>MAIKMIVMDMDGTLYRNDKSIDPSTIEILKQCQQQGIVLVLASGRNCSDLLKVTDILDMRETGYIVGINGLEIMCLKDGSHEVEGQLDSKDASYVFKLAHRYDLKGIAFTFERFYFYVKPYHRWWNRILSFFEGKLKEIGFEGEMVNNCYLKHPDDLIEPAINKLILQDDKIVQLKPKLMSALADYDVMIVGPRWLEIMKKGISKGKGVLKVAQRLGISHDEIMCFGDAENDLSMIECVKYGIAMGNAMENVKAAAYYVTDTNMQQGITKAIEHFKDELYER</sequence>
<dbReference type="SFLD" id="SFLDS00003">
    <property type="entry name" value="Haloacid_Dehalogenase"/>
    <property type="match status" value="1"/>
</dbReference>
<proteinExistence type="predicted"/>
<dbReference type="GO" id="GO:0000287">
    <property type="term" value="F:magnesium ion binding"/>
    <property type="evidence" value="ECO:0007669"/>
    <property type="project" value="TreeGrafter"/>
</dbReference>